<dbReference type="GO" id="GO:1990077">
    <property type="term" value="C:primosome complex"/>
    <property type="evidence" value="ECO:0007669"/>
    <property type="project" value="UniProtKB-KW"/>
</dbReference>
<dbReference type="SMART" id="SM00400">
    <property type="entry name" value="ZnF_CHCC"/>
    <property type="match status" value="1"/>
</dbReference>
<dbReference type="GO" id="GO:0006269">
    <property type="term" value="P:DNA replication, synthesis of primer"/>
    <property type="evidence" value="ECO:0007669"/>
    <property type="project" value="UniProtKB-KW"/>
</dbReference>
<keyword evidence="6" id="KW-0479">Metal-binding</keyword>
<keyword evidence="7" id="KW-0863">Zinc-finger</keyword>
<keyword evidence="3" id="KW-0808">Transferase</keyword>
<evidence type="ECO:0000256" key="1">
    <source>
        <dbReference type="ARBA" id="ARBA00022478"/>
    </source>
</evidence>
<evidence type="ECO:0000259" key="10">
    <source>
        <dbReference type="SMART" id="SM00400"/>
    </source>
</evidence>
<dbReference type="GO" id="GO:0008270">
    <property type="term" value="F:zinc ion binding"/>
    <property type="evidence" value="ECO:0007669"/>
    <property type="project" value="UniProtKB-KW"/>
</dbReference>
<dbReference type="PANTHER" id="PTHR30313">
    <property type="entry name" value="DNA PRIMASE"/>
    <property type="match status" value="1"/>
</dbReference>
<keyword evidence="8" id="KW-0862">Zinc</keyword>
<evidence type="ECO:0000256" key="5">
    <source>
        <dbReference type="ARBA" id="ARBA00022705"/>
    </source>
</evidence>
<dbReference type="SUPFAM" id="SSF57783">
    <property type="entry name" value="Zinc beta-ribbon"/>
    <property type="match status" value="1"/>
</dbReference>
<dbReference type="Pfam" id="PF13362">
    <property type="entry name" value="Toprim_3"/>
    <property type="match status" value="1"/>
</dbReference>
<evidence type="ECO:0000256" key="3">
    <source>
        <dbReference type="ARBA" id="ARBA00022679"/>
    </source>
</evidence>
<dbReference type="Gene3D" id="3.90.580.10">
    <property type="entry name" value="Zinc finger, CHC2-type domain"/>
    <property type="match status" value="1"/>
</dbReference>
<dbReference type="AlphaFoldDB" id="A0A5C8PH73"/>
<evidence type="ECO:0000313" key="11">
    <source>
        <dbReference type="EMBL" id="TXL72541.1"/>
    </source>
</evidence>
<proteinExistence type="predicted"/>
<sequence>MRPHLAGDRVMRTDRRSEYAERAAAVRERLLPSEVIGRSVALKRKGRDFAGLCPFHVEKTPSFWVLNGKRFFHCFGCGSNGDVIDFVQRHYGRTFVEALELLEAESGLQRLSTMTAAQRVELDEETRARRAAREAAAREEAERKARTVKGIARAVQAIERGGPVDLYLRGRALVPPASYGIGDPDVNAGWPTDLGYHPRVWHPYAQAHHPAMVAAIRGPDGALWAVHVTFLVLADRGAWLKAAFTDPSWSKLVFGSFARDSAVSDNRIGGCIRLGEPAEAMTGGEGIETTLSCMQIWRRAGICFVSSGNMPNVDLPFGCRDFIYGADKDVRRQGERWAWRAAQRNSLARRVVVQVPRLLDLKCDFNDVVRRAAAMEGEVA</sequence>
<evidence type="ECO:0000256" key="2">
    <source>
        <dbReference type="ARBA" id="ARBA00022515"/>
    </source>
</evidence>
<dbReference type="Pfam" id="PF01807">
    <property type="entry name" value="Zn_ribbon_DnaG"/>
    <property type="match status" value="1"/>
</dbReference>
<keyword evidence="1" id="KW-0240">DNA-directed RNA polymerase</keyword>
<dbReference type="InterPro" id="IPR006171">
    <property type="entry name" value="TOPRIM_dom"/>
</dbReference>
<evidence type="ECO:0000313" key="12">
    <source>
        <dbReference type="Proteomes" id="UP000321638"/>
    </source>
</evidence>
<evidence type="ECO:0000256" key="4">
    <source>
        <dbReference type="ARBA" id="ARBA00022695"/>
    </source>
</evidence>
<dbReference type="GO" id="GO:0003899">
    <property type="term" value="F:DNA-directed RNA polymerase activity"/>
    <property type="evidence" value="ECO:0007669"/>
    <property type="project" value="InterPro"/>
</dbReference>
<evidence type="ECO:0000256" key="9">
    <source>
        <dbReference type="ARBA" id="ARBA00023163"/>
    </source>
</evidence>
<name>A0A5C8PH73_9HYPH</name>
<dbReference type="GO" id="GO:0000428">
    <property type="term" value="C:DNA-directed RNA polymerase complex"/>
    <property type="evidence" value="ECO:0007669"/>
    <property type="project" value="UniProtKB-KW"/>
</dbReference>
<reference evidence="11 12" key="1">
    <citation type="submission" date="2019-06" db="EMBL/GenBank/DDBJ databases">
        <title>New taxonomy in bacterial strain CC-CFT640, isolated from vineyard.</title>
        <authorList>
            <person name="Lin S.-Y."/>
            <person name="Tsai C.-F."/>
            <person name="Young C.-C."/>
        </authorList>
    </citation>
    <scope>NUCLEOTIDE SEQUENCE [LARGE SCALE GENOMIC DNA]</scope>
    <source>
        <strain evidence="11 12">CC-CFT640</strain>
    </source>
</reference>
<dbReference type="EMBL" id="VDUZ01000032">
    <property type="protein sequence ID" value="TXL72541.1"/>
    <property type="molecule type" value="Genomic_DNA"/>
</dbReference>
<feature type="domain" description="Zinc finger CHC2-type" evidence="10">
    <location>
        <begin position="49"/>
        <end position="103"/>
    </location>
</feature>
<keyword evidence="9" id="KW-0804">Transcription</keyword>
<keyword evidence="4" id="KW-0548">Nucleotidyltransferase</keyword>
<gene>
    <name evidence="11" type="ORF">FHP25_24920</name>
</gene>
<dbReference type="InterPro" id="IPR036977">
    <property type="entry name" value="DNA_primase_Znf_CHC2"/>
</dbReference>
<keyword evidence="12" id="KW-1185">Reference proteome</keyword>
<protein>
    <recommendedName>
        <fullName evidence="10">Zinc finger CHC2-type domain-containing protein</fullName>
    </recommendedName>
</protein>
<dbReference type="GO" id="GO:0003677">
    <property type="term" value="F:DNA binding"/>
    <property type="evidence" value="ECO:0007669"/>
    <property type="project" value="InterPro"/>
</dbReference>
<dbReference type="GO" id="GO:0005737">
    <property type="term" value="C:cytoplasm"/>
    <property type="evidence" value="ECO:0007669"/>
    <property type="project" value="TreeGrafter"/>
</dbReference>
<dbReference type="PANTHER" id="PTHR30313:SF2">
    <property type="entry name" value="DNA PRIMASE"/>
    <property type="match status" value="1"/>
</dbReference>
<keyword evidence="5" id="KW-0235">DNA replication</keyword>
<dbReference type="InterPro" id="IPR002694">
    <property type="entry name" value="Znf_CHC2"/>
</dbReference>
<evidence type="ECO:0000256" key="8">
    <source>
        <dbReference type="ARBA" id="ARBA00022833"/>
    </source>
</evidence>
<evidence type="ECO:0000256" key="7">
    <source>
        <dbReference type="ARBA" id="ARBA00022771"/>
    </source>
</evidence>
<dbReference type="InterPro" id="IPR055570">
    <property type="entry name" value="DUF7146"/>
</dbReference>
<accession>A0A5C8PH73</accession>
<dbReference type="Proteomes" id="UP000321638">
    <property type="component" value="Unassembled WGS sequence"/>
</dbReference>
<comment type="caution">
    <text evidence="11">The sequence shown here is derived from an EMBL/GenBank/DDBJ whole genome shotgun (WGS) entry which is preliminary data.</text>
</comment>
<dbReference type="InterPro" id="IPR050219">
    <property type="entry name" value="DnaG_primase"/>
</dbReference>
<organism evidence="11 12">
    <name type="scientific">Vineibacter terrae</name>
    <dbReference type="NCBI Taxonomy" id="2586908"/>
    <lineage>
        <taxon>Bacteria</taxon>
        <taxon>Pseudomonadati</taxon>
        <taxon>Pseudomonadota</taxon>
        <taxon>Alphaproteobacteria</taxon>
        <taxon>Hyphomicrobiales</taxon>
        <taxon>Vineibacter</taxon>
    </lineage>
</organism>
<keyword evidence="2" id="KW-0639">Primosome</keyword>
<evidence type="ECO:0000256" key="6">
    <source>
        <dbReference type="ARBA" id="ARBA00022723"/>
    </source>
</evidence>
<dbReference type="OrthoDB" id="9811157at2"/>
<dbReference type="Pfam" id="PF23639">
    <property type="entry name" value="DUF7146"/>
    <property type="match status" value="1"/>
</dbReference>